<dbReference type="GO" id="GO:0016758">
    <property type="term" value="F:hexosyltransferase activity"/>
    <property type="evidence" value="ECO:0007669"/>
    <property type="project" value="UniProtKB-ARBA"/>
</dbReference>
<reference evidence="3 4" key="1">
    <citation type="submission" date="2018-12" db="EMBL/GenBank/DDBJ databases">
        <title>Mangrovimonas spongiae sp. nov., a novel member of the genus Mangrovimonas isolated from marine sponge.</title>
        <authorList>
            <person name="Zhuang L."/>
            <person name="Luo L."/>
        </authorList>
    </citation>
    <scope>NUCLEOTIDE SEQUENCE [LARGE SCALE GENOMIC DNA]</scope>
    <source>
        <strain evidence="3 4">HN-E26</strain>
    </source>
</reference>
<dbReference type="EMBL" id="RWBG01000002">
    <property type="protein sequence ID" value="RSK40507.1"/>
    <property type="molecule type" value="Genomic_DNA"/>
</dbReference>
<dbReference type="PANTHER" id="PTHR22916">
    <property type="entry name" value="GLYCOSYLTRANSFERASE"/>
    <property type="match status" value="1"/>
</dbReference>
<dbReference type="CDD" id="cd00761">
    <property type="entry name" value="Glyco_tranf_GTA_type"/>
    <property type="match status" value="1"/>
</dbReference>
<keyword evidence="1" id="KW-0472">Membrane</keyword>
<protein>
    <submittedName>
        <fullName evidence="3">Glycosyltransferase family 2 protein</fullName>
    </submittedName>
</protein>
<gene>
    <name evidence="3" type="ORF">EJA19_05895</name>
</gene>
<dbReference type="SUPFAM" id="SSF53448">
    <property type="entry name" value="Nucleotide-diphospho-sugar transferases"/>
    <property type="match status" value="1"/>
</dbReference>
<dbReference type="Pfam" id="PF00535">
    <property type="entry name" value="Glycos_transf_2"/>
    <property type="match status" value="1"/>
</dbReference>
<keyword evidence="1" id="KW-1133">Transmembrane helix</keyword>
<sequence>MPKHPLVSIIIPTYNRTHLIGETLNSVLAQTYTNWECLVIDDGSTDNTEDVLKTYINKDLRIQYHKRPETHLSGGNGARNYGFKLSKGDYIQWFDSDDVMYPNYLERQLKHIQTHQANFSLCLYDLQNEITSTIKTGEPQVLRHGFYYDYITRILAANLPTLLFKKSCLLGISLNEKLLKSQEYEFLQRFFRAYEKTGVLLNMSLLKVVRHQNSITEKHTSKKIASALEALLITYSELPKDSPEYVRKKLTILYLKTLYMAFTNRMTETFYKYLFKLLKFHVFKGLLLCAYLGVLYGFVQVFPIGNWHYKACYKLYR</sequence>
<evidence type="ECO:0000256" key="1">
    <source>
        <dbReference type="SAM" id="Phobius"/>
    </source>
</evidence>
<evidence type="ECO:0000313" key="3">
    <source>
        <dbReference type="EMBL" id="RSK40507.1"/>
    </source>
</evidence>
<dbReference type="OrthoDB" id="597270at2"/>
<dbReference type="Proteomes" id="UP000270620">
    <property type="component" value="Unassembled WGS sequence"/>
</dbReference>
<comment type="caution">
    <text evidence="3">The sequence shown here is derived from an EMBL/GenBank/DDBJ whole genome shotgun (WGS) entry which is preliminary data.</text>
</comment>
<dbReference type="PANTHER" id="PTHR22916:SF3">
    <property type="entry name" value="UDP-GLCNAC:BETAGAL BETA-1,3-N-ACETYLGLUCOSAMINYLTRANSFERASE-LIKE PROTEIN 1"/>
    <property type="match status" value="1"/>
</dbReference>
<dbReference type="Gene3D" id="3.90.550.10">
    <property type="entry name" value="Spore Coat Polysaccharide Biosynthesis Protein SpsA, Chain A"/>
    <property type="match status" value="1"/>
</dbReference>
<proteinExistence type="predicted"/>
<organism evidence="3 4">
    <name type="scientific">Mangrovimonas spongiae</name>
    <dbReference type="NCBI Taxonomy" id="2494697"/>
    <lineage>
        <taxon>Bacteria</taxon>
        <taxon>Pseudomonadati</taxon>
        <taxon>Bacteroidota</taxon>
        <taxon>Flavobacteriia</taxon>
        <taxon>Flavobacteriales</taxon>
        <taxon>Flavobacteriaceae</taxon>
        <taxon>Mangrovimonas</taxon>
    </lineage>
</organism>
<name>A0A3R9UUM3_9FLAO</name>
<dbReference type="InterPro" id="IPR029044">
    <property type="entry name" value="Nucleotide-diphossugar_trans"/>
</dbReference>
<keyword evidence="1" id="KW-0812">Transmembrane</keyword>
<feature type="domain" description="Glycosyltransferase 2-like" evidence="2">
    <location>
        <begin position="8"/>
        <end position="137"/>
    </location>
</feature>
<accession>A0A3R9UUM3</accession>
<dbReference type="AlphaFoldDB" id="A0A3R9UUM3"/>
<dbReference type="InterPro" id="IPR001173">
    <property type="entry name" value="Glyco_trans_2-like"/>
</dbReference>
<keyword evidence="3" id="KW-0808">Transferase</keyword>
<dbReference type="RefSeq" id="WP_125467422.1">
    <property type="nucleotide sequence ID" value="NZ_RWBG01000002.1"/>
</dbReference>
<evidence type="ECO:0000259" key="2">
    <source>
        <dbReference type="Pfam" id="PF00535"/>
    </source>
</evidence>
<keyword evidence="4" id="KW-1185">Reference proteome</keyword>
<feature type="transmembrane region" description="Helical" evidence="1">
    <location>
        <begin position="282"/>
        <end position="299"/>
    </location>
</feature>
<evidence type="ECO:0000313" key="4">
    <source>
        <dbReference type="Proteomes" id="UP000270620"/>
    </source>
</evidence>